<dbReference type="AlphaFoldDB" id="A0A8H6HY55"/>
<dbReference type="Proteomes" id="UP000521943">
    <property type="component" value="Unassembled WGS sequence"/>
</dbReference>
<keyword evidence="3" id="KW-1185">Reference proteome</keyword>
<organism evidence="2 3">
    <name type="scientific">Ephemerocybe angulata</name>
    <dbReference type="NCBI Taxonomy" id="980116"/>
    <lineage>
        <taxon>Eukaryota</taxon>
        <taxon>Fungi</taxon>
        <taxon>Dikarya</taxon>
        <taxon>Basidiomycota</taxon>
        <taxon>Agaricomycotina</taxon>
        <taxon>Agaricomycetes</taxon>
        <taxon>Agaricomycetidae</taxon>
        <taxon>Agaricales</taxon>
        <taxon>Agaricineae</taxon>
        <taxon>Psathyrellaceae</taxon>
        <taxon>Ephemerocybe</taxon>
    </lineage>
</organism>
<keyword evidence="1" id="KW-1133">Transmembrane helix</keyword>
<dbReference type="EMBL" id="JACGCI010000036">
    <property type="protein sequence ID" value="KAF6753983.1"/>
    <property type="molecule type" value="Genomic_DNA"/>
</dbReference>
<keyword evidence="1" id="KW-0812">Transmembrane</keyword>
<evidence type="ECO:0000256" key="1">
    <source>
        <dbReference type="SAM" id="Phobius"/>
    </source>
</evidence>
<feature type="transmembrane region" description="Helical" evidence="1">
    <location>
        <begin position="20"/>
        <end position="41"/>
    </location>
</feature>
<sequence>MLCRVFIVPTAIAISCLRSVSWLVSCLLSIAVWLLAPYIHVFIPPSLPLSLSSNTLPPLSFFLSLSFSVCLSLSLSLSLFFLLSIFLFPSLLLSPSSHV</sequence>
<feature type="transmembrane region" description="Helical" evidence="1">
    <location>
        <begin position="61"/>
        <end position="88"/>
    </location>
</feature>
<proteinExistence type="predicted"/>
<keyword evidence="1" id="KW-0472">Membrane</keyword>
<dbReference type="PROSITE" id="PS51257">
    <property type="entry name" value="PROKAR_LIPOPROTEIN"/>
    <property type="match status" value="1"/>
</dbReference>
<evidence type="ECO:0000313" key="2">
    <source>
        <dbReference type="EMBL" id="KAF6753983.1"/>
    </source>
</evidence>
<reference evidence="2 3" key="1">
    <citation type="submission" date="2020-07" db="EMBL/GenBank/DDBJ databases">
        <title>Comparative genomics of pyrophilous fungi reveals a link between fire events and developmental genes.</title>
        <authorList>
            <consortium name="DOE Joint Genome Institute"/>
            <person name="Steindorff A.S."/>
            <person name="Carver A."/>
            <person name="Calhoun S."/>
            <person name="Stillman K."/>
            <person name="Liu H."/>
            <person name="Lipzen A."/>
            <person name="Pangilinan J."/>
            <person name="Labutti K."/>
            <person name="Bruns T.D."/>
            <person name="Grigoriev I.V."/>
        </authorList>
    </citation>
    <scope>NUCLEOTIDE SEQUENCE [LARGE SCALE GENOMIC DNA]</scope>
    <source>
        <strain evidence="2 3">CBS 144469</strain>
    </source>
</reference>
<protein>
    <submittedName>
        <fullName evidence="2">Uncharacterized protein</fullName>
    </submittedName>
</protein>
<gene>
    <name evidence="2" type="ORF">DFP72DRAFT_900151</name>
</gene>
<evidence type="ECO:0000313" key="3">
    <source>
        <dbReference type="Proteomes" id="UP000521943"/>
    </source>
</evidence>
<accession>A0A8H6HY55</accession>
<comment type="caution">
    <text evidence="2">The sequence shown here is derived from an EMBL/GenBank/DDBJ whole genome shotgun (WGS) entry which is preliminary data.</text>
</comment>
<name>A0A8H6HY55_9AGAR</name>